<comment type="caution">
    <text evidence="2">The sequence shown here is derived from an EMBL/GenBank/DDBJ whole genome shotgun (WGS) entry which is preliminary data.</text>
</comment>
<name>A0ABW5RBK8_9BACL</name>
<organism evidence="2 3">
    <name type="scientific">Marinicrinis sediminis</name>
    <dbReference type="NCBI Taxonomy" id="1652465"/>
    <lineage>
        <taxon>Bacteria</taxon>
        <taxon>Bacillati</taxon>
        <taxon>Bacillota</taxon>
        <taxon>Bacilli</taxon>
        <taxon>Bacillales</taxon>
        <taxon>Paenibacillaceae</taxon>
    </lineage>
</organism>
<dbReference type="RefSeq" id="WP_379929996.1">
    <property type="nucleotide sequence ID" value="NZ_JBHUMM010000037.1"/>
</dbReference>
<accession>A0ABW5RBK8</accession>
<dbReference type="Pfam" id="PF19468">
    <property type="entry name" value="DUF6005"/>
    <property type="match status" value="1"/>
</dbReference>
<sequence length="402" mass="46688">MAELSESEYLQQTESILATNQTESIPGAKQTESAAPTCKHHVDVSDYMPVAKPATVEEGLRFGWKTQRIKVHCMLSCLCESLKRYSDVDYRPLYFGVWDAAFGVNGRGALSYYDKGDDFQAYRQGFEDLYGIRVQSWNEKLLESRPEKWHEQQPVISGSASRLQQLMADREETDMIMAQIDLSRLPERENKFNLSPFPHYVMLFPSRHPAQWLMFDPDFRWEGLLDKTQIMAALLENEAGGGYCWNMSQVKRPATDTLKDYVGAAVSHDSNPLTDYLRHLLTQARDGKEGSVPIHELGETIKQLHVLVIRKWGYDYALMYFHDELELPRDHYEHWAQHIRDVVQAYTTFQFGTTKMSILQQPDMMADLLRQLDDLEQLEQRLKLEMERLFLNWCKKKEGSLV</sequence>
<keyword evidence="3" id="KW-1185">Reference proteome</keyword>
<feature type="coiled-coil region" evidence="1">
    <location>
        <begin position="365"/>
        <end position="392"/>
    </location>
</feature>
<evidence type="ECO:0000313" key="3">
    <source>
        <dbReference type="Proteomes" id="UP001597497"/>
    </source>
</evidence>
<reference evidence="3" key="1">
    <citation type="journal article" date="2019" name="Int. J. Syst. Evol. Microbiol.">
        <title>The Global Catalogue of Microorganisms (GCM) 10K type strain sequencing project: providing services to taxonomists for standard genome sequencing and annotation.</title>
        <authorList>
            <consortium name="The Broad Institute Genomics Platform"/>
            <consortium name="The Broad Institute Genome Sequencing Center for Infectious Disease"/>
            <person name="Wu L."/>
            <person name="Ma J."/>
        </authorList>
    </citation>
    <scope>NUCLEOTIDE SEQUENCE [LARGE SCALE GENOMIC DNA]</scope>
    <source>
        <strain evidence="3">KCTC 33676</strain>
    </source>
</reference>
<evidence type="ECO:0000313" key="2">
    <source>
        <dbReference type="EMBL" id="MFD2672398.1"/>
    </source>
</evidence>
<dbReference type="Proteomes" id="UP001597497">
    <property type="component" value="Unassembled WGS sequence"/>
</dbReference>
<dbReference type="EMBL" id="JBHUMM010000037">
    <property type="protein sequence ID" value="MFD2672398.1"/>
    <property type="molecule type" value="Genomic_DNA"/>
</dbReference>
<protein>
    <submittedName>
        <fullName evidence="2">DUF6005 family protein</fullName>
    </submittedName>
</protein>
<gene>
    <name evidence="2" type="ORF">ACFSUC_12560</name>
</gene>
<proteinExistence type="predicted"/>
<dbReference type="InterPro" id="IPR046047">
    <property type="entry name" value="DUF6005"/>
</dbReference>
<keyword evidence="1" id="KW-0175">Coiled coil</keyword>
<evidence type="ECO:0000256" key="1">
    <source>
        <dbReference type="SAM" id="Coils"/>
    </source>
</evidence>